<dbReference type="Proteomes" id="UP000823842">
    <property type="component" value="Unassembled WGS sequence"/>
</dbReference>
<dbReference type="SUPFAM" id="SSF53850">
    <property type="entry name" value="Periplasmic binding protein-like II"/>
    <property type="match status" value="1"/>
</dbReference>
<keyword evidence="1" id="KW-0732">Signal</keyword>
<feature type="non-terminal residue" evidence="2">
    <location>
        <position position="350"/>
    </location>
</feature>
<gene>
    <name evidence="2" type="ORF">IAA06_00400</name>
</gene>
<dbReference type="EMBL" id="DWYZ01000011">
    <property type="protein sequence ID" value="HJB27243.1"/>
    <property type="molecule type" value="Genomic_DNA"/>
</dbReference>
<reference evidence="2" key="2">
    <citation type="submission" date="2021-04" db="EMBL/GenBank/DDBJ databases">
        <authorList>
            <person name="Gilroy R."/>
        </authorList>
    </citation>
    <scope>NUCLEOTIDE SEQUENCE</scope>
    <source>
        <strain evidence="2">ChiSjej1B19-5720</strain>
    </source>
</reference>
<proteinExistence type="predicted"/>
<organism evidence="2 3">
    <name type="scientific">Candidatus Blautia faecavium</name>
    <dbReference type="NCBI Taxonomy" id="2838487"/>
    <lineage>
        <taxon>Bacteria</taxon>
        <taxon>Bacillati</taxon>
        <taxon>Bacillota</taxon>
        <taxon>Clostridia</taxon>
        <taxon>Lachnospirales</taxon>
        <taxon>Lachnospiraceae</taxon>
        <taxon>Blautia</taxon>
    </lineage>
</organism>
<comment type="caution">
    <text evidence="2">The sequence shown here is derived from an EMBL/GenBank/DDBJ whole genome shotgun (WGS) entry which is preliminary data.</text>
</comment>
<dbReference type="Pfam" id="PF13416">
    <property type="entry name" value="SBP_bac_8"/>
    <property type="match status" value="1"/>
</dbReference>
<dbReference type="InterPro" id="IPR006059">
    <property type="entry name" value="SBP"/>
</dbReference>
<name>A0A9D2LR85_9FIRM</name>
<sequence>MKKAKKWAALGLTAAMAASMFTVPVFAEEESGDDYDYSSITGSVYWLNQKPEDATILEDEVLPAFTEETGIEAKVVSAGANTYANVLRAELAKEDAPTLFQIGNTIGLKQWKDYATELSDTEWYEMLNDKSLAISDEDGVFAIPYTVEGYGIITNKRIIEDYCATEGAVISSLEEINNFDTLKAVAEDIQAKADELGILGAFASTSFSPGEEWRWTTHLFNMPLYYEYKDKGVDDSDTLDGTYIDNFKQIFDLYINNSCTEPAMLSSMTTENAMAEFALEEVAFTQNGNWAWTTINENNPDLPAEDVCFIPIYIGVEGEENQGLCIGSEANLTINSKSSDEDKEATLAFI</sequence>
<feature type="signal peptide" evidence="1">
    <location>
        <begin position="1"/>
        <end position="27"/>
    </location>
</feature>
<evidence type="ECO:0000313" key="2">
    <source>
        <dbReference type="EMBL" id="HJB27243.1"/>
    </source>
</evidence>
<feature type="chain" id="PRO_5039499963" evidence="1">
    <location>
        <begin position="28"/>
        <end position="350"/>
    </location>
</feature>
<protein>
    <submittedName>
        <fullName evidence="2">ABC transporter substrate-binding protein</fullName>
    </submittedName>
</protein>
<evidence type="ECO:0000313" key="3">
    <source>
        <dbReference type="Proteomes" id="UP000823842"/>
    </source>
</evidence>
<dbReference type="Gene3D" id="3.40.190.10">
    <property type="entry name" value="Periplasmic binding protein-like II"/>
    <property type="match status" value="2"/>
</dbReference>
<dbReference type="AlphaFoldDB" id="A0A9D2LR85"/>
<reference evidence="2" key="1">
    <citation type="journal article" date="2021" name="PeerJ">
        <title>Extensive microbial diversity within the chicken gut microbiome revealed by metagenomics and culture.</title>
        <authorList>
            <person name="Gilroy R."/>
            <person name="Ravi A."/>
            <person name="Getino M."/>
            <person name="Pursley I."/>
            <person name="Horton D.L."/>
            <person name="Alikhan N.F."/>
            <person name="Baker D."/>
            <person name="Gharbi K."/>
            <person name="Hall N."/>
            <person name="Watson M."/>
            <person name="Adriaenssens E.M."/>
            <person name="Foster-Nyarko E."/>
            <person name="Jarju S."/>
            <person name="Secka A."/>
            <person name="Antonio M."/>
            <person name="Oren A."/>
            <person name="Chaudhuri R.R."/>
            <person name="La Ragione R."/>
            <person name="Hildebrand F."/>
            <person name="Pallen M.J."/>
        </authorList>
    </citation>
    <scope>NUCLEOTIDE SEQUENCE</scope>
    <source>
        <strain evidence="2">ChiSjej1B19-5720</strain>
    </source>
</reference>
<evidence type="ECO:0000256" key="1">
    <source>
        <dbReference type="SAM" id="SignalP"/>
    </source>
</evidence>
<accession>A0A9D2LR85</accession>